<keyword evidence="1" id="KW-0812">Transmembrane</keyword>
<gene>
    <name evidence="2" type="ORF">BZG73_08175</name>
</gene>
<feature type="transmembrane region" description="Helical" evidence="1">
    <location>
        <begin position="38"/>
        <end position="58"/>
    </location>
</feature>
<feature type="transmembrane region" description="Helical" evidence="1">
    <location>
        <begin position="160"/>
        <end position="182"/>
    </location>
</feature>
<feature type="transmembrane region" description="Helical" evidence="1">
    <location>
        <begin position="70"/>
        <end position="87"/>
    </location>
</feature>
<dbReference type="Proteomes" id="UP000189410">
    <property type="component" value="Unassembled WGS sequence"/>
</dbReference>
<reference evidence="2 3" key="1">
    <citation type="journal article" date="2017" name="Genome Announc.">
        <title>Draft Genome Sequences of Salinivibrio proteolyticus, Salinivibrio sharmensis, Salinivibrio siamensis, Salinivibrio costicola subsp. alcaliphilus, Salinivibrio costicola subsp. vallismortis, and 29 New Isolates Belonging to the Genus Salinivibrio.</title>
        <authorList>
            <person name="Lopez-Hermoso C."/>
            <person name="de la Haba R.R."/>
            <person name="Sanchez-Porro C."/>
            <person name="Bayliss S.C."/>
            <person name="Feil E.J."/>
            <person name="Ventosa A."/>
        </authorList>
    </citation>
    <scope>NUCLEOTIDE SEQUENCE [LARGE SCALE GENOMIC DNA]</scope>
    <source>
        <strain evidence="2 3">JCM 14472</strain>
    </source>
</reference>
<accession>A0ABX3KA07</accession>
<keyword evidence="1" id="KW-0472">Membrane</keyword>
<evidence type="ECO:0000256" key="1">
    <source>
        <dbReference type="SAM" id="Phobius"/>
    </source>
</evidence>
<name>A0ABX3KA07_9GAMM</name>
<evidence type="ECO:0000313" key="3">
    <source>
        <dbReference type="Proteomes" id="UP000189410"/>
    </source>
</evidence>
<comment type="caution">
    <text evidence="2">The sequence shown here is derived from an EMBL/GenBank/DDBJ whole genome shotgun (WGS) entry which is preliminary data.</text>
</comment>
<dbReference type="EMBL" id="MUFB01000012">
    <property type="protein sequence ID" value="OOE85593.1"/>
    <property type="molecule type" value="Genomic_DNA"/>
</dbReference>
<organism evidence="2 3">
    <name type="scientific">Salinivibrio siamensis</name>
    <dbReference type="NCBI Taxonomy" id="414286"/>
    <lineage>
        <taxon>Bacteria</taxon>
        <taxon>Pseudomonadati</taxon>
        <taxon>Pseudomonadota</taxon>
        <taxon>Gammaproteobacteria</taxon>
        <taxon>Vibrionales</taxon>
        <taxon>Vibrionaceae</taxon>
        <taxon>Salinivibrio</taxon>
    </lineage>
</organism>
<evidence type="ECO:0000313" key="2">
    <source>
        <dbReference type="EMBL" id="OOE85593.1"/>
    </source>
</evidence>
<feature type="transmembrane region" description="Helical" evidence="1">
    <location>
        <begin position="122"/>
        <end position="140"/>
    </location>
</feature>
<proteinExistence type="predicted"/>
<keyword evidence="1" id="KW-1133">Transmembrane helix</keyword>
<keyword evidence="3" id="KW-1185">Reference proteome</keyword>
<sequence length="244" mass="26743">MRDEIYGRADRFYQVEGDMTLPRSSCAARAVLKGAGKFFAVACYLAGIAGIIHYSVAAHNVASESSLIELSQLLLLILTVFTFRRVAKFNPTLGHAAKLMSGFFLVLMIRELDATLDIVMHGFWKVPALLVTGLTLWPAIKHGRDTFTSLAHALSAKSSTMLIVALGLLLVYSRLFGMGELWEQAMGAMYVRDVKNIAEESTELVAYSLIWLSALGYWLESVKPGHIATPASLTHSAEHDLPAQ</sequence>
<protein>
    <submittedName>
        <fullName evidence="2">Uncharacterized protein</fullName>
    </submittedName>
</protein>